<gene>
    <name evidence="4" type="ordered locus">AM1_2778</name>
</gene>
<dbReference type="GO" id="GO:0031470">
    <property type="term" value="C:carboxysome"/>
    <property type="evidence" value="ECO:0007669"/>
    <property type="project" value="UniProtKB-ARBA"/>
</dbReference>
<evidence type="ECO:0000256" key="3">
    <source>
        <dbReference type="ARBA" id="ARBA00023315"/>
    </source>
</evidence>
<dbReference type="InterPro" id="IPR011004">
    <property type="entry name" value="Trimer_LpxA-like_sf"/>
</dbReference>
<organism evidence="4 5">
    <name type="scientific">Acaryochloris marina (strain MBIC 11017)</name>
    <dbReference type="NCBI Taxonomy" id="329726"/>
    <lineage>
        <taxon>Bacteria</taxon>
        <taxon>Bacillati</taxon>
        <taxon>Cyanobacteriota</taxon>
        <taxon>Cyanophyceae</taxon>
        <taxon>Acaryochloridales</taxon>
        <taxon>Acaryochloridaceae</taxon>
        <taxon>Acaryochloris</taxon>
    </lineage>
</organism>
<dbReference type="PANTHER" id="PTHR43300">
    <property type="entry name" value="ACETYLTRANSFERASE"/>
    <property type="match status" value="1"/>
</dbReference>
<dbReference type="InterPro" id="IPR018357">
    <property type="entry name" value="Hexapep_transf_CS"/>
</dbReference>
<dbReference type="AlphaFoldDB" id="B0C996"/>
<accession>B0C996</accession>
<dbReference type="PANTHER" id="PTHR43300:SF12">
    <property type="entry name" value="CHLORAMPHENICOL ACETYLTRANSFERASE"/>
    <property type="match status" value="1"/>
</dbReference>
<dbReference type="HOGENOM" id="CLU_051638_8_1_3"/>
<dbReference type="eggNOG" id="COG0110">
    <property type="taxonomic scope" value="Bacteria"/>
</dbReference>
<dbReference type="InterPro" id="IPR050179">
    <property type="entry name" value="Trans_hexapeptide_repeat"/>
</dbReference>
<name>B0C996_ACAM1</name>
<reference evidence="4 5" key="1">
    <citation type="journal article" date="2008" name="Proc. Natl. Acad. Sci. U.S.A.">
        <title>Niche adaptation and genome expansion in the chlorophyll d-producing cyanobacterium Acaryochloris marina.</title>
        <authorList>
            <person name="Swingley W.D."/>
            <person name="Chen M."/>
            <person name="Cheung P.C."/>
            <person name="Conrad A.L."/>
            <person name="Dejesa L.C."/>
            <person name="Hao J."/>
            <person name="Honchak B.M."/>
            <person name="Karbach L.E."/>
            <person name="Kurdoglu A."/>
            <person name="Lahiri S."/>
            <person name="Mastrian S.D."/>
            <person name="Miyashita H."/>
            <person name="Page L."/>
            <person name="Ramakrishna P."/>
            <person name="Satoh S."/>
            <person name="Sattley W.M."/>
            <person name="Shimada Y."/>
            <person name="Taylor H.L."/>
            <person name="Tomo T."/>
            <person name="Tsuchiya T."/>
            <person name="Wang Z.T."/>
            <person name="Raymond J."/>
            <person name="Mimuro M."/>
            <person name="Blankenship R.E."/>
            <person name="Touchman J.W."/>
        </authorList>
    </citation>
    <scope>NUCLEOTIDE SEQUENCE [LARGE SCALE GENOMIC DNA]</scope>
    <source>
        <strain evidence="5">MBIC 11017</strain>
    </source>
</reference>
<dbReference type="GO" id="GO:0043886">
    <property type="term" value="F:structural constituent of carboxysome shell"/>
    <property type="evidence" value="ECO:0007669"/>
    <property type="project" value="UniProtKB-ARBA"/>
</dbReference>
<dbReference type="CDD" id="cd04647">
    <property type="entry name" value="LbH_MAT_like"/>
    <property type="match status" value="1"/>
</dbReference>
<dbReference type="Gene3D" id="2.160.10.10">
    <property type="entry name" value="Hexapeptide repeat proteins"/>
    <property type="match status" value="1"/>
</dbReference>
<keyword evidence="2" id="KW-0677">Repeat</keyword>
<dbReference type="SUPFAM" id="SSF51161">
    <property type="entry name" value="Trimeric LpxA-like enzymes"/>
    <property type="match status" value="1"/>
</dbReference>
<evidence type="ECO:0000256" key="2">
    <source>
        <dbReference type="ARBA" id="ARBA00022737"/>
    </source>
</evidence>
<proteinExistence type="predicted"/>
<dbReference type="EMBL" id="CP000828">
    <property type="protein sequence ID" value="ABW27777.1"/>
    <property type="molecule type" value="Genomic_DNA"/>
</dbReference>
<dbReference type="KEGG" id="amr:AM1_2778"/>
<sequence length="208" mass="22238">MNPFYSGYYTENELRGFGFKSVGQNVKIAKNCTIVGIENIAIGDNVRIDAYCSIFAHQEGWVTLGSFIHIGGYCLLSAGDGIRMDDFSGLSQGVHLYSRTDDYTGKFLTNPTVPKKYTGIIGGTVALGRHAIIGSSSVVLPNVQIGDGTAVGALSLVTKSLDPWGVYFGSPAKKLKNRSKRLLNLETELTAELAKPTDSLPISLSAIG</sequence>
<evidence type="ECO:0000313" key="5">
    <source>
        <dbReference type="Proteomes" id="UP000000268"/>
    </source>
</evidence>
<dbReference type="GO" id="GO:0016746">
    <property type="term" value="F:acyltransferase activity"/>
    <property type="evidence" value="ECO:0007669"/>
    <property type="project" value="UniProtKB-KW"/>
</dbReference>
<dbReference type="PROSITE" id="PS00101">
    <property type="entry name" value="HEXAPEP_TRANSFERASES"/>
    <property type="match status" value="1"/>
</dbReference>
<dbReference type="STRING" id="329726.AM1_2778"/>
<protein>
    <submittedName>
        <fullName evidence="4">Acetyltransferase RfbO, CysE/LacA/LpxA/NodL family, putative</fullName>
    </submittedName>
</protein>
<keyword evidence="3" id="KW-0012">Acyltransferase</keyword>
<evidence type="ECO:0000256" key="1">
    <source>
        <dbReference type="ARBA" id="ARBA00022679"/>
    </source>
</evidence>
<dbReference type="RefSeq" id="WP_012163224.1">
    <property type="nucleotide sequence ID" value="NC_009925.1"/>
</dbReference>
<keyword evidence="1 4" id="KW-0808">Transferase</keyword>
<dbReference type="Proteomes" id="UP000000268">
    <property type="component" value="Chromosome"/>
</dbReference>
<dbReference type="OrthoDB" id="9801697at2"/>
<evidence type="ECO:0000313" key="4">
    <source>
        <dbReference type="EMBL" id="ABW27777.1"/>
    </source>
</evidence>
<keyword evidence="5" id="KW-1185">Reference proteome</keyword>